<dbReference type="EMBL" id="BAABKQ010000001">
    <property type="protein sequence ID" value="GAA4813419.1"/>
    <property type="molecule type" value="Genomic_DNA"/>
</dbReference>
<comment type="caution">
    <text evidence="2">The sequence shown here is derived from an EMBL/GenBank/DDBJ whole genome shotgun (WGS) entry which is preliminary data.</text>
</comment>
<feature type="transmembrane region" description="Helical" evidence="1">
    <location>
        <begin position="28"/>
        <end position="46"/>
    </location>
</feature>
<name>A0ABP9CKV3_9ACTN</name>
<reference evidence="3" key="1">
    <citation type="journal article" date="2019" name="Int. J. Syst. Evol. Microbiol.">
        <title>The Global Catalogue of Microorganisms (GCM) 10K type strain sequencing project: providing services to taxonomists for standard genome sequencing and annotation.</title>
        <authorList>
            <consortium name="The Broad Institute Genomics Platform"/>
            <consortium name="The Broad Institute Genome Sequencing Center for Infectious Disease"/>
            <person name="Wu L."/>
            <person name="Ma J."/>
        </authorList>
    </citation>
    <scope>NUCLEOTIDE SEQUENCE [LARGE SCALE GENOMIC DNA]</scope>
    <source>
        <strain evidence="3">JCM 18542</strain>
    </source>
</reference>
<keyword evidence="3" id="KW-1185">Reference proteome</keyword>
<dbReference type="Proteomes" id="UP001500839">
    <property type="component" value="Unassembled WGS sequence"/>
</dbReference>
<gene>
    <name evidence="2" type="ORF">GCM10023353_17980</name>
</gene>
<accession>A0ABP9CKV3</accession>
<feature type="transmembrane region" description="Helical" evidence="1">
    <location>
        <begin position="88"/>
        <end position="105"/>
    </location>
</feature>
<sequence>MSVVLADTGAARVLRAARWVQFNLPRTTTGIGIGLLTGAIAMHLYLLFGEYSWPAGWLAYYAVLCAGWTIACFGMFAGKRVASTQTAWILGDAFCVLFLIVYLVGRSMGLPGLSYVAGWWDFTAGTFAMAFTVGFLGVHTLIALGVLIARPQQRTWRD</sequence>
<evidence type="ECO:0000313" key="2">
    <source>
        <dbReference type="EMBL" id="GAA4813419.1"/>
    </source>
</evidence>
<evidence type="ECO:0008006" key="4">
    <source>
        <dbReference type="Google" id="ProtNLM"/>
    </source>
</evidence>
<feature type="transmembrane region" description="Helical" evidence="1">
    <location>
        <begin position="58"/>
        <end position="76"/>
    </location>
</feature>
<organism evidence="2 3">
    <name type="scientific">Tomitella cavernea</name>
    <dbReference type="NCBI Taxonomy" id="1387982"/>
    <lineage>
        <taxon>Bacteria</taxon>
        <taxon>Bacillati</taxon>
        <taxon>Actinomycetota</taxon>
        <taxon>Actinomycetes</taxon>
        <taxon>Mycobacteriales</taxon>
        <taxon>Tomitella</taxon>
    </lineage>
</organism>
<proteinExistence type="predicted"/>
<protein>
    <recommendedName>
        <fullName evidence="4">Oxidoreductase</fullName>
    </recommendedName>
</protein>
<dbReference type="RefSeq" id="WP_200171656.1">
    <property type="nucleotide sequence ID" value="NZ_BAABKQ010000001.1"/>
</dbReference>
<feature type="transmembrane region" description="Helical" evidence="1">
    <location>
        <begin position="125"/>
        <end position="149"/>
    </location>
</feature>
<keyword evidence="1" id="KW-0812">Transmembrane</keyword>
<keyword evidence="1" id="KW-0472">Membrane</keyword>
<evidence type="ECO:0000256" key="1">
    <source>
        <dbReference type="SAM" id="Phobius"/>
    </source>
</evidence>
<evidence type="ECO:0000313" key="3">
    <source>
        <dbReference type="Proteomes" id="UP001500839"/>
    </source>
</evidence>
<keyword evidence="1" id="KW-1133">Transmembrane helix</keyword>